<dbReference type="EMBL" id="KQ245617">
    <property type="protein sequence ID" value="KNC73438.1"/>
    <property type="molecule type" value="Genomic_DNA"/>
</dbReference>
<feature type="compositionally biased region" description="Polar residues" evidence="1">
    <location>
        <begin position="106"/>
        <end position="115"/>
    </location>
</feature>
<feature type="region of interest" description="Disordered" evidence="1">
    <location>
        <begin position="106"/>
        <end position="179"/>
    </location>
</feature>
<name>A0A0L0FBG4_9EUKA</name>
<evidence type="ECO:0000313" key="2">
    <source>
        <dbReference type="EMBL" id="KNC73438.1"/>
    </source>
</evidence>
<sequence>LCRLSRLRLSSAPHDALLIRSQLETSATQLRRIFTRYAWDDKLLDWVNVALLDNLHIDMLHIYIDLLRHLRTVVSPQLFDRSGLLNFTSSDRFRHAGELQPILTTPLFNSGNTPHPSHANPLTGTGAHGSSTGTGTATHTLGGTSSGTGTPHTNSALGSRGQSTTTHAGDSTGSAAGGGGATGVYVGRNASMGVGRTASASAGVVGSAGAGVGVSGPESLAMVRNASVGTVRLSGQGSDRPRKGLATNPFPDVVGAPVEDGVWGCHVDEWEWVHVFVRVFV</sequence>
<reference evidence="2 3" key="1">
    <citation type="submission" date="2011-02" db="EMBL/GenBank/DDBJ databases">
        <title>The Genome Sequence of Sphaeroforma arctica JP610.</title>
        <authorList>
            <consortium name="The Broad Institute Genome Sequencing Platform"/>
            <person name="Russ C."/>
            <person name="Cuomo C."/>
            <person name="Young S.K."/>
            <person name="Zeng Q."/>
            <person name="Gargeya S."/>
            <person name="Alvarado L."/>
            <person name="Berlin A."/>
            <person name="Chapman S.B."/>
            <person name="Chen Z."/>
            <person name="Freedman E."/>
            <person name="Gellesch M."/>
            <person name="Goldberg J."/>
            <person name="Griggs A."/>
            <person name="Gujja S."/>
            <person name="Heilman E."/>
            <person name="Heiman D."/>
            <person name="Howarth C."/>
            <person name="Mehta T."/>
            <person name="Neiman D."/>
            <person name="Pearson M."/>
            <person name="Roberts A."/>
            <person name="Saif S."/>
            <person name="Shea T."/>
            <person name="Shenoy N."/>
            <person name="Sisk P."/>
            <person name="Stolte C."/>
            <person name="Sykes S."/>
            <person name="White J."/>
            <person name="Yandava C."/>
            <person name="Burger G."/>
            <person name="Gray M.W."/>
            <person name="Holland P.W.H."/>
            <person name="King N."/>
            <person name="Lang F.B.F."/>
            <person name="Roger A.J."/>
            <person name="Ruiz-Trillo I."/>
            <person name="Haas B."/>
            <person name="Nusbaum C."/>
            <person name="Birren B."/>
        </authorList>
    </citation>
    <scope>NUCLEOTIDE SEQUENCE [LARGE SCALE GENOMIC DNA]</scope>
    <source>
        <strain evidence="2 3">JP610</strain>
    </source>
</reference>
<evidence type="ECO:0000313" key="3">
    <source>
        <dbReference type="Proteomes" id="UP000054560"/>
    </source>
</evidence>
<feature type="non-terminal residue" evidence="2">
    <location>
        <position position="1"/>
    </location>
</feature>
<dbReference type="RefSeq" id="XP_014147340.1">
    <property type="nucleotide sequence ID" value="XM_014291865.1"/>
</dbReference>
<feature type="compositionally biased region" description="Polar residues" evidence="1">
    <location>
        <begin position="151"/>
        <end position="162"/>
    </location>
</feature>
<dbReference type="GeneID" id="25914509"/>
<feature type="compositionally biased region" description="Low complexity" evidence="1">
    <location>
        <begin position="122"/>
        <end position="150"/>
    </location>
</feature>
<organism evidence="2 3">
    <name type="scientific">Sphaeroforma arctica JP610</name>
    <dbReference type="NCBI Taxonomy" id="667725"/>
    <lineage>
        <taxon>Eukaryota</taxon>
        <taxon>Ichthyosporea</taxon>
        <taxon>Ichthyophonida</taxon>
        <taxon>Sphaeroforma</taxon>
    </lineage>
</organism>
<keyword evidence="3" id="KW-1185">Reference proteome</keyword>
<dbReference type="AlphaFoldDB" id="A0A0L0FBG4"/>
<gene>
    <name evidence="2" type="ORF">SARC_14005</name>
</gene>
<dbReference type="Proteomes" id="UP000054560">
    <property type="component" value="Unassembled WGS sequence"/>
</dbReference>
<dbReference type="STRING" id="667725.A0A0L0FBG4"/>
<feature type="compositionally biased region" description="Low complexity" evidence="1">
    <location>
        <begin position="163"/>
        <end position="174"/>
    </location>
</feature>
<protein>
    <submittedName>
        <fullName evidence="2">Uncharacterized protein</fullName>
    </submittedName>
</protein>
<accession>A0A0L0FBG4</accession>
<evidence type="ECO:0000256" key="1">
    <source>
        <dbReference type="SAM" id="MobiDB-lite"/>
    </source>
</evidence>
<dbReference type="OrthoDB" id="6415022at2759"/>
<proteinExistence type="predicted"/>